<reference evidence="10 11" key="1">
    <citation type="submission" date="2024-09" db="EMBL/GenBank/DDBJ databases">
        <authorList>
            <person name="Sun Q."/>
            <person name="Mori K."/>
        </authorList>
    </citation>
    <scope>NUCLEOTIDE SEQUENCE [LARGE SCALE GENOMIC DNA]</scope>
    <source>
        <strain evidence="10 11">KCTC 23076</strain>
    </source>
</reference>
<evidence type="ECO:0000313" key="10">
    <source>
        <dbReference type="EMBL" id="MFC0682618.1"/>
    </source>
</evidence>
<dbReference type="PANTHER" id="PTHR23517">
    <property type="entry name" value="RESISTANCE PROTEIN MDTM, PUTATIVE-RELATED-RELATED"/>
    <property type="match status" value="1"/>
</dbReference>
<evidence type="ECO:0000256" key="1">
    <source>
        <dbReference type="ARBA" id="ARBA00004651"/>
    </source>
</evidence>
<feature type="transmembrane region" description="Helical" evidence="8">
    <location>
        <begin position="30"/>
        <end position="48"/>
    </location>
</feature>
<sequence>MTISTLQRAEERAATGRPADTPQRIQGHAIGFWLVASAYLATMAFATVPTPLYPLYQRELGFSTLTITVIFAVYAIGVLASLFLAGHLSDWIGRRTALLTALAIQLIAAVLFLFDPALPLLIVARLISGVGVGMLTATATAYLQELHRASRPHAGPKRFEVVSTAANLGGLGIGPLFSGVLAEHAAWPLFTPYLSLGLVLMLAAAAVAFVPETVATRSLRGSYRPQRISVNRESITGYAAAVGAGFVAFAVFGVFSSVAPGFLAGELRLTSPTLAGIVTVVVFGGAAAAQTLLAGLTPRRQRNLGVLAQAAGLVGFVAGMHVASFGVFLLGGLLAGAGSGILFKSAVGSVAAMARPGRRSEALAGLFLFSYLGLAVPSVGLGLATLALSATVAMSWLAALLLAALTAIAVLGRSGATPVRSSAGSADPRSPVQAATRPFGEPGLRRQTVLALTGIRPEAVLFSVSSDQSQTRRS</sequence>
<keyword evidence="2" id="KW-0813">Transport</keyword>
<evidence type="ECO:0000256" key="6">
    <source>
        <dbReference type="ARBA" id="ARBA00023136"/>
    </source>
</evidence>
<feature type="transmembrane region" description="Helical" evidence="8">
    <location>
        <begin position="120"/>
        <end position="143"/>
    </location>
</feature>
<feature type="transmembrane region" description="Helical" evidence="8">
    <location>
        <begin position="60"/>
        <end position="84"/>
    </location>
</feature>
<name>A0ABV6S3B3_9GAMM</name>
<evidence type="ECO:0000256" key="3">
    <source>
        <dbReference type="ARBA" id="ARBA00022475"/>
    </source>
</evidence>
<dbReference type="InterPro" id="IPR011701">
    <property type="entry name" value="MFS"/>
</dbReference>
<dbReference type="Gene3D" id="1.20.1250.20">
    <property type="entry name" value="MFS general substrate transporter like domains"/>
    <property type="match status" value="1"/>
</dbReference>
<dbReference type="EMBL" id="JBHLTG010000016">
    <property type="protein sequence ID" value="MFC0682618.1"/>
    <property type="molecule type" value="Genomic_DNA"/>
</dbReference>
<dbReference type="Pfam" id="PF07690">
    <property type="entry name" value="MFS_1"/>
    <property type="match status" value="1"/>
</dbReference>
<organism evidence="10 11">
    <name type="scientific">Lysobacter korlensis</name>
    <dbReference type="NCBI Taxonomy" id="553636"/>
    <lineage>
        <taxon>Bacteria</taxon>
        <taxon>Pseudomonadati</taxon>
        <taxon>Pseudomonadota</taxon>
        <taxon>Gammaproteobacteria</taxon>
        <taxon>Lysobacterales</taxon>
        <taxon>Lysobacteraceae</taxon>
        <taxon>Lysobacter</taxon>
    </lineage>
</organism>
<dbReference type="PROSITE" id="PS50850">
    <property type="entry name" value="MFS"/>
    <property type="match status" value="1"/>
</dbReference>
<comment type="subcellular location">
    <subcellularLocation>
        <location evidence="1">Cell membrane</location>
        <topology evidence="1">Multi-pass membrane protein</topology>
    </subcellularLocation>
</comment>
<evidence type="ECO:0000256" key="4">
    <source>
        <dbReference type="ARBA" id="ARBA00022692"/>
    </source>
</evidence>
<feature type="transmembrane region" description="Helical" evidence="8">
    <location>
        <begin position="235"/>
        <end position="255"/>
    </location>
</feature>
<dbReference type="InterPro" id="IPR020846">
    <property type="entry name" value="MFS_dom"/>
</dbReference>
<feature type="region of interest" description="Disordered" evidence="7">
    <location>
        <begin position="418"/>
        <end position="441"/>
    </location>
</feature>
<feature type="transmembrane region" description="Helical" evidence="8">
    <location>
        <begin position="96"/>
        <end position="114"/>
    </location>
</feature>
<keyword evidence="4 8" id="KW-0812">Transmembrane</keyword>
<feature type="transmembrane region" description="Helical" evidence="8">
    <location>
        <begin position="164"/>
        <end position="187"/>
    </location>
</feature>
<keyword evidence="5 8" id="KW-1133">Transmembrane helix</keyword>
<dbReference type="PANTHER" id="PTHR23517:SF13">
    <property type="entry name" value="MAJOR FACILITATOR SUPERFAMILY MFS_1"/>
    <property type="match status" value="1"/>
</dbReference>
<feature type="region of interest" description="Disordered" evidence="7">
    <location>
        <begin position="1"/>
        <end position="21"/>
    </location>
</feature>
<feature type="transmembrane region" description="Helical" evidence="8">
    <location>
        <begin position="329"/>
        <end position="354"/>
    </location>
</feature>
<feature type="transmembrane region" description="Helical" evidence="8">
    <location>
        <begin position="275"/>
        <end position="297"/>
    </location>
</feature>
<evidence type="ECO:0000259" key="9">
    <source>
        <dbReference type="PROSITE" id="PS50850"/>
    </source>
</evidence>
<feature type="transmembrane region" description="Helical" evidence="8">
    <location>
        <begin position="304"/>
        <end position="323"/>
    </location>
</feature>
<evidence type="ECO:0000256" key="8">
    <source>
        <dbReference type="SAM" id="Phobius"/>
    </source>
</evidence>
<dbReference type="SUPFAM" id="SSF103473">
    <property type="entry name" value="MFS general substrate transporter"/>
    <property type="match status" value="1"/>
</dbReference>
<dbReference type="InterPro" id="IPR050171">
    <property type="entry name" value="MFS_Transporters"/>
</dbReference>
<feature type="domain" description="Major facilitator superfamily (MFS) profile" evidence="9">
    <location>
        <begin position="30"/>
        <end position="415"/>
    </location>
</feature>
<feature type="transmembrane region" description="Helical" evidence="8">
    <location>
        <begin position="393"/>
        <end position="412"/>
    </location>
</feature>
<dbReference type="Proteomes" id="UP001589896">
    <property type="component" value="Unassembled WGS sequence"/>
</dbReference>
<gene>
    <name evidence="10" type="ORF">ACFFGH_32720</name>
</gene>
<comment type="caution">
    <text evidence="10">The sequence shown here is derived from an EMBL/GenBank/DDBJ whole genome shotgun (WGS) entry which is preliminary data.</text>
</comment>
<accession>A0ABV6S3B3</accession>
<evidence type="ECO:0000256" key="2">
    <source>
        <dbReference type="ARBA" id="ARBA00022448"/>
    </source>
</evidence>
<keyword evidence="11" id="KW-1185">Reference proteome</keyword>
<evidence type="ECO:0000256" key="5">
    <source>
        <dbReference type="ARBA" id="ARBA00022989"/>
    </source>
</evidence>
<dbReference type="RefSeq" id="WP_386676797.1">
    <property type="nucleotide sequence ID" value="NZ_JBHLTG010000016.1"/>
</dbReference>
<keyword evidence="3" id="KW-1003">Cell membrane</keyword>
<feature type="transmembrane region" description="Helical" evidence="8">
    <location>
        <begin position="193"/>
        <end position="214"/>
    </location>
</feature>
<feature type="transmembrane region" description="Helical" evidence="8">
    <location>
        <begin position="366"/>
        <end position="387"/>
    </location>
</feature>
<evidence type="ECO:0000256" key="7">
    <source>
        <dbReference type="SAM" id="MobiDB-lite"/>
    </source>
</evidence>
<protein>
    <submittedName>
        <fullName evidence="10">MFS transporter</fullName>
    </submittedName>
</protein>
<proteinExistence type="predicted"/>
<dbReference type="InterPro" id="IPR036259">
    <property type="entry name" value="MFS_trans_sf"/>
</dbReference>
<evidence type="ECO:0000313" key="11">
    <source>
        <dbReference type="Proteomes" id="UP001589896"/>
    </source>
</evidence>
<keyword evidence="6 8" id="KW-0472">Membrane</keyword>